<keyword evidence="2" id="KW-1185">Reference proteome</keyword>
<organism evidence="1 2">
    <name type="scientific">Luteococcus sanguinis</name>
    <dbReference type="NCBI Taxonomy" id="174038"/>
    <lineage>
        <taxon>Bacteria</taxon>
        <taxon>Bacillati</taxon>
        <taxon>Actinomycetota</taxon>
        <taxon>Actinomycetes</taxon>
        <taxon>Propionibacteriales</taxon>
        <taxon>Propionibacteriaceae</taxon>
        <taxon>Luteococcus</taxon>
    </lineage>
</organism>
<name>A0ABW1X0E2_9ACTN</name>
<reference evidence="2" key="1">
    <citation type="journal article" date="2019" name="Int. J. Syst. Evol. Microbiol.">
        <title>The Global Catalogue of Microorganisms (GCM) 10K type strain sequencing project: providing services to taxonomists for standard genome sequencing and annotation.</title>
        <authorList>
            <consortium name="The Broad Institute Genomics Platform"/>
            <consortium name="The Broad Institute Genome Sequencing Center for Infectious Disease"/>
            <person name="Wu L."/>
            <person name="Ma J."/>
        </authorList>
    </citation>
    <scope>NUCLEOTIDE SEQUENCE [LARGE SCALE GENOMIC DNA]</scope>
    <source>
        <strain evidence="2">CGMCC 1.15277</strain>
    </source>
</reference>
<dbReference type="EMBL" id="JBHSUA010000016">
    <property type="protein sequence ID" value="MFC6396945.1"/>
    <property type="molecule type" value="Genomic_DNA"/>
</dbReference>
<proteinExistence type="predicted"/>
<dbReference type="RefSeq" id="WP_343885880.1">
    <property type="nucleotide sequence ID" value="NZ_BAAAKI010000011.1"/>
</dbReference>
<evidence type="ECO:0000313" key="2">
    <source>
        <dbReference type="Proteomes" id="UP001596266"/>
    </source>
</evidence>
<accession>A0ABW1X0E2</accession>
<dbReference type="Proteomes" id="UP001596266">
    <property type="component" value="Unassembled WGS sequence"/>
</dbReference>
<evidence type="ECO:0000313" key="1">
    <source>
        <dbReference type="EMBL" id="MFC6396945.1"/>
    </source>
</evidence>
<sequence length="44" mass="4631">MSTHSHKMADVVVDPALVPSDVTATSPCSRSMAADLPGASFRTW</sequence>
<protein>
    <submittedName>
        <fullName evidence="1">Uncharacterized protein</fullName>
    </submittedName>
</protein>
<comment type="caution">
    <text evidence="1">The sequence shown here is derived from an EMBL/GenBank/DDBJ whole genome shotgun (WGS) entry which is preliminary data.</text>
</comment>
<gene>
    <name evidence="1" type="ORF">ACFP57_08105</name>
</gene>